<dbReference type="InParanoid" id="A0A1B6PE73"/>
<reference evidence="1 2" key="1">
    <citation type="journal article" date="2009" name="Nature">
        <title>The Sorghum bicolor genome and the diversification of grasses.</title>
        <authorList>
            <person name="Paterson A.H."/>
            <person name="Bowers J.E."/>
            <person name="Bruggmann R."/>
            <person name="Dubchak I."/>
            <person name="Grimwood J."/>
            <person name="Gundlach H."/>
            <person name="Haberer G."/>
            <person name="Hellsten U."/>
            <person name="Mitros T."/>
            <person name="Poliakov A."/>
            <person name="Schmutz J."/>
            <person name="Spannagl M."/>
            <person name="Tang H."/>
            <person name="Wang X."/>
            <person name="Wicker T."/>
            <person name="Bharti A.K."/>
            <person name="Chapman J."/>
            <person name="Feltus F.A."/>
            <person name="Gowik U."/>
            <person name="Grigoriev I.V."/>
            <person name="Lyons E."/>
            <person name="Maher C.A."/>
            <person name="Martis M."/>
            <person name="Narechania A."/>
            <person name="Otillar R.P."/>
            <person name="Penning B.W."/>
            <person name="Salamov A.A."/>
            <person name="Wang Y."/>
            <person name="Zhang L."/>
            <person name="Carpita N.C."/>
            <person name="Freeling M."/>
            <person name="Gingle A.R."/>
            <person name="Hash C.T."/>
            <person name="Keller B."/>
            <person name="Klein P."/>
            <person name="Kresovich S."/>
            <person name="McCann M.C."/>
            <person name="Ming R."/>
            <person name="Peterson D.G."/>
            <person name="Mehboob-ur-Rahman"/>
            <person name="Ware D."/>
            <person name="Westhoff P."/>
            <person name="Mayer K.F."/>
            <person name="Messing J."/>
            <person name="Rokhsar D.S."/>
        </authorList>
    </citation>
    <scope>NUCLEOTIDE SEQUENCE [LARGE SCALE GENOMIC DNA]</scope>
    <source>
        <strain evidence="2">cv. BTx623</strain>
    </source>
</reference>
<dbReference type="Proteomes" id="UP000000768">
    <property type="component" value="Chromosome 8"/>
</dbReference>
<reference evidence="2" key="2">
    <citation type="journal article" date="2018" name="Plant J.">
        <title>The Sorghum bicolor reference genome: improved assembly, gene annotations, a transcriptome atlas, and signatures of genome organization.</title>
        <authorList>
            <person name="McCormick R.F."/>
            <person name="Truong S.K."/>
            <person name="Sreedasyam A."/>
            <person name="Jenkins J."/>
            <person name="Shu S."/>
            <person name="Sims D."/>
            <person name="Kennedy M."/>
            <person name="Amirebrahimi M."/>
            <person name="Weers B.D."/>
            <person name="McKinley B."/>
            <person name="Mattison A."/>
            <person name="Morishige D.T."/>
            <person name="Grimwood J."/>
            <person name="Schmutz J."/>
            <person name="Mullet J.E."/>
        </authorList>
    </citation>
    <scope>NUCLEOTIDE SEQUENCE [LARGE SCALE GENOMIC DNA]</scope>
    <source>
        <strain evidence="2">cv. BTx623</strain>
    </source>
</reference>
<gene>
    <name evidence="1" type="ORF">SORBI_3008G166800</name>
</gene>
<evidence type="ECO:0000313" key="2">
    <source>
        <dbReference type="Proteomes" id="UP000000768"/>
    </source>
</evidence>
<dbReference type="AlphaFoldDB" id="A0A1B6PE73"/>
<accession>A0A1B6PE73</accession>
<organism evidence="1 2">
    <name type="scientific">Sorghum bicolor</name>
    <name type="common">Sorghum</name>
    <name type="synonym">Sorghum vulgare</name>
    <dbReference type="NCBI Taxonomy" id="4558"/>
    <lineage>
        <taxon>Eukaryota</taxon>
        <taxon>Viridiplantae</taxon>
        <taxon>Streptophyta</taxon>
        <taxon>Embryophyta</taxon>
        <taxon>Tracheophyta</taxon>
        <taxon>Spermatophyta</taxon>
        <taxon>Magnoliopsida</taxon>
        <taxon>Liliopsida</taxon>
        <taxon>Poales</taxon>
        <taxon>Poaceae</taxon>
        <taxon>PACMAD clade</taxon>
        <taxon>Panicoideae</taxon>
        <taxon>Andropogonodae</taxon>
        <taxon>Andropogoneae</taxon>
        <taxon>Sorghinae</taxon>
        <taxon>Sorghum</taxon>
    </lineage>
</organism>
<proteinExistence type="predicted"/>
<protein>
    <submittedName>
        <fullName evidence="1">Uncharacterized protein</fullName>
    </submittedName>
</protein>
<dbReference type="EMBL" id="CM000767">
    <property type="protein sequence ID" value="KXG23978.1"/>
    <property type="molecule type" value="Genomic_DNA"/>
</dbReference>
<name>A0A1B6PE73_SORBI</name>
<dbReference type="Gramene" id="KXG23978">
    <property type="protein sequence ID" value="KXG23978"/>
    <property type="gene ID" value="SORBI_3008G166800"/>
</dbReference>
<sequence length="100" mass="11239">MGLTQNKSNSFISPCTQKHRLNSRDLRIHCCRTARRSMHQTQEKAPSRQSDQIRSCSFLYLKASLKRCSDLDSRILVFLPLAQSQIPVVCVASCLFPGAG</sequence>
<keyword evidence="2" id="KW-1185">Reference proteome</keyword>
<evidence type="ECO:0000313" key="1">
    <source>
        <dbReference type="EMBL" id="KXG23978.1"/>
    </source>
</evidence>